<gene>
    <name evidence="1" type="ORF">HGP29_10225</name>
</gene>
<keyword evidence="2" id="KW-1185">Reference proteome</keyword>
<sequence length="321" mass="38162">MLLKRRDEINVEQWDECIEQSSQSTIFAFSWYLDITTEDWWAVIVEEKGKYVWVMPFPIKKKLNYYYIQMPVYCPELGYFSTVASSEQLFSNALQLIQQEVRYCISYIGNQHNNFGNSVFYEDVTIDLNKSWEEIYAQFSKDKKTNYKRAKKYHQNMYSSDDPTALVQLFIKHTIPRIGDVNIKDAETIIPQLIATSIEKGKGELYYTRYEDKEDAAAFFFRHQNKLHYFLNSADEQQRKRNGRMYILSKIMEDNSDKPLTFHFGAYIKENSLDDYSMNVRPYFEGFGVKKITFPALEWNHLPIHINAIHQLKKAIYKILY</sequence>
<dbReference type="Gene3D" id="3.40.630.30">
    <property type="match status" value="1"/>
</dbReference>
<dbReference type="InterPro" id="IPR016181">
    <property type="entry name" value="Acyl_CoA_acyltransferase"/>
</dbReference>
<dbReference type="SUPFAM" id="SSF55729">
    <property type="entry name" value="Acyl-CoA N-acyltransferases (Nat)"/>
    <property type="match status" value="1"/>
</dbReference>
<dbReference type="RefSeq" id="WP_168882302.1">
    <property type="nucleotide sequence ID" value="NZ_JABAIL010000003.1"/>
</dbReference>
<reference evidence="1 2" key="1">
    <citation type="submission" date="2020-04" db="EMBL/GenBank/DDBJ databases">
        <title>Flammeovirga sp. SR4, a novel species isolated from seawater.</title>
        <authorList>
            <person name="Wang X."/>
        </authorList>
    </citation>
    <scope>NUCLEOTIDE SEQUENCE [LARGE SCALE GENOMIC DNA]</scope>
    <source>
        <strain evidence="1 2">SR4</strain>
    </source>
</reference>
<protein>
    <recommendedName>
        <fullName evidence="3">BioF2-like acetyltransferase domain-containing protein</fullName>
    </recommendedName>
</protein>
<dbReference type="AlphaFoldDB" id="A0A7X8SJV2"/>
<accession>A0A7X8SJV2</accession>
<evidence type="ECO:0000313" key="2">
    <source>
        <dbReference type="Proteomes" id="UP000585050"/>
    </source>
</evidence>
<organism evidence="1 2">
    <name type="scientific">Flammeovirga agarivorans</name>
    <dbReference type="NCBI Taxonomy" id="2726742"/>
    <lineage>
        <taxon>Bacteria</taxon>
        <taxon>Pseudomonadati</taxon>
        <taxon>Bacteroidota</taxon>
        <taxon>Cytophagia</taxon>
        <taxon>Cytophagales</taxon>
        <taxon>Flammeovirgaceae</taxon>
        <taxon>Flammeovirga</taxon>
    </lineage>
</organism>
<evidence type="ECO:0008006" key="3">
    <source>
        <dbReference type="Google" id="ProtNLM"/>
    </source>
</evidence>
<evidence type="ECO:0000313" key="1">
    <source>
        <dbReference type="EMBL" id="NLR91584.1"/>
    </source>
</evidence>
<comment type="caution">
    <text evidence="1">The sequence shown here is derived from an EMBL/GenBank/DDBJ whole genome shotgun (WGS) entry which is preliminary data.</text>
</comment>
<dbReference type="Proteomes" id="UP000585050">
    <property type="component" value="Unassembled WGS sequence"/>
</dbReference>
<dbReference type="EMBL" id="JABAIL010000003">
    <property type="protein sequence ID" value="NLR91584.1"/>
    <property type="molecule type" value="Genomic_DNA"/>
</dbReference>
<proteinExistence type="predicted"/>
<name>A0A7X8SJV2_9BACT</name>